<evidence type="ECO:0000259" key="1">
    <source>
        <dbReference type="PROSITE" id="PS50943"/>
    </source>
</evidence>
<dbReference type="GO" id="GO:0042800">
    <property type="term" value="F:histone H3K4 methyltransferase activity"/>
    <property type="evidence" value="ECO:0007669"/>
    <property type="project" value="TreeGrafter"/>
</dbReference>
<gene>
    <name evidence="2" type="ORF">EAI_15831</name>
</gene>
<dbReference type="OrthoDB" id="10032414at2759"/>
<keyword evidence="3" id="KW-1185">Reference proteome</keyword>
<dbReference type="Gene3D" id="3.30.420.10">
    <property type="entry name" value="Ribonuclease H-like superfamily/Ribonuclease H"/>
    <property type="match status" value="1"/>
</dbReference>
<dbReference type="OMA" id="ERTTQRW"/>
<protein>
    <submittedName>
        <fullName evidence="2">Histone-lysine N-methyltransferase SETMAR</fullName>
    </submittedName>
</protein>
<dbReference type="InterPro" id="IPR036397">
    <property type="entry name" value="RNaseH_sf"/>
</dbReference>
<sequence length="182" mass="20980">MATDKMHIRHCILYEFQQGKNAARACESICSFLGEGVVSYDVCAFWFKRFKSGNFSLIDKQRPGGPPKCDNDDLEQLFAENSALTQQELAEQLGVTQQTISKRLHEMGKIQKEGKWVPHELTETNKNQRVATCLSLLNKQRRKSFLWKIVTGDEKWILYDNPKRRKSWVNPGESSKSLRKEG</sequence>
<dbReference type="Gene3D" id="1.10.10.1450">
    <property type="match status" value="1"/>
</dbReference>
<dbReference type="AlphaFoldDB" id="E2C1E5"/>
<dbReference type="GO" id="GO:0046975">
    <property type="term" value="F:histone H3K36 methyltransferase activity"/>
    <property type="evidence" value="ECO:0007669"/>
    <property type="project" value="TreeGrafter"/>
</dbReference>
<dbReference type="GO" id="GO:0000793">
    <property type="term" value="C:condensed chromosome"/>
    <property type="evidence" value="ECO:0007669"/>
    <property type="project" value="TreeGrafter"/>
</dbReference>
<proteinExistence type="predicted"/>
<dbReference type="Proteomes" id="UP000008237">
    <property type="component" value="Unassembled WGS sequence"/>
</dbReference>
<dbReference type="SUPFAM" id="SSF46785">
    <property type="entry name" value="Winged helix' DNA-binding domain"/>
    <property type="match status" value="1"/>
</dbReference>
<evidence type="ECO:0000313" key="2">
    <source>
        <dbReference type="EMBL" id="EFN78252.1"/>
    </source>
</evidence>
<dbReference type="Pfam" id="PF08279">
    <property type="entry name" value="HTH_11"/>
    <property type="match status" value="1"/>
</dbReference>
<dbReference type="Gene3D" id="1.10.10.10">
    <property type="entry name" value="Winged helix-like DNA-binding domain superfamily/Winged helix DNA-binding domain"/>
    <property type="match status" value="1"/>
</dbReference>
<reference evidence="2 3" key="1">
    <citation type="journal article" date="2010" name="Science">
        <title>Genomic comparison of the ants Camponotus floridanus and Harpegnathos saltator.</title>
        <authorList>
            <person name="Bonasio R."/>
            <person name="Zhang G."/>
            <person name="Ye C."/>
            <person name="Mutti N.S."/>
            <person name="Fang X."/>
            <person name="Qin N."/>
            <person name="Donahue G."/>
            <person name="Yang P."/>
            <person name="Li Q."/>
            <person name="Li C."/>
            <person name="Zhang P."/>
            <person name="Huang Z."/>
            <person name="Berger S.L."/>
            <person name="Reinberg D."/>
            <person name="Wang J."/>
            <person name="Liebig J."/>
        </authorList>
    </citation>
    <scope>NUCLEOTIDE SEQUENCE [LARGE SCALE GENOMIC DNA]</scope>
    <source>
        <strain evidence="2 3">R22 G/1</strain>
    </source>
</reference>
<dbReference type="GO" id="GO:0003690">
    <property type="term" value="F:double-stranded DNA binding"/>
    <property type="evidence" value="ECO:0007669"/>
    <property type="project" value="TreeGrafter"/>
</dbReference>
<dbReference type="PANTHER" id="PTHR46060">
    <property type="entry name" value="MARINER MOS1 TRANSPOSASE-LIKE PROTEIN"/>
    <property type="match status" value="1"/>
</dbReference>
<dbReference type="GO" id="GO:0000729">
    <property type="term" value="P:DNA double-strand break processing"/>
    <property type="evidence" value="ECO:0007669"/>
    <property type="project" value="TreeGrafter"/>
</dbReference>
<dbReference type="EMBL" id="GL451921">
    <property type="protein sequence ID" value="EFN78252.1"/>
    <property type="molecule type" value="Genomic_DNA"/>
</dbReference>
<organism evidence="3">
    <name type="scientific">Harpegnathos saltator</name>
    <name type="common">Jerdon's jumping ant</name>
    <dbReference type="NCBI Taxonomy" id="610380"/>
    <lineage>
        <taxon>Eukaryota</taxon>
        <taxon>Metazoa</taxon>
        <taxon>Ecdysozoa</taxon>
        <taxon>Arthropoda</taxon>
        <taxon>Hexapoda</taxon>
        <taxon>Insecta</taxon>
        <taxon>Pterygota</taxon>
        <taxon>Neoptera</taxon>
        <taxon>Endopterygota</taxon>
        <taxon>Hymenoptera</taxon>
        <taxon>Apocrita</taxon>
        <taxon>Aculeata</taxon>
        <taxon>Formicoidea</taxon>
        <taxon>Formicidae</taxon>
        <taxon>Ponerinae</taxon>
        <taxon>Ponerini</taxon>
        <taxon>Harpegnathos</taxon>
    </lineage>
</organism>
<dbReference type="GO" id="GO:0005634">
    <property type="term" value="C:nucleus"/>
    <property type="evidence" value="ECO:0007669"/>
    <property type="project" value="TreeGrafter"/>
</dbReference>
<dbReference type="InterPro" id="IPR041426">
    <property type="entry name" value="Mos1_HTH"/>
</dbReference>
<dbReference type="InterPro" id="IPR036388">
    <property type="entry name" value="WH-like_DNA-bd_sf"/>
</dbReference>
<dbReference type="Pfam" id="PF17906">
    <property type="entry name" value="HTH_48"/>
    <property type="match status" value="1"/>
</dbReference>
<feature type="non-terminal residue" evidence="2">
    <location>
        <position position="182"/>
    </location>
</feature>
<keyword evidence="2" id="KW-0808">Transferase</keyword>
<accession>E2C1E5</accession>
<dbReference type="GO" id="GO:0015074">
    <property type="term" value="P:DNA integration"/>
    <property type="evidence" value="ECO:0007669"/>
    <property type="project" value="TreeGrafter"/>
</dbReference>
<dbReference type="GO" id="GO:0000014">
    <property type="term" value="F:single-stranded DNA endodeoxyribonuclease activity"/>
    <property type="evidence" value="ECO:0007669"/>
    <property type="project" value="TreeGrafter"/>
</dbReference>
<keyword evidence="2" id="KW-0489">Methyltransferase</keyword>
<name>E2C1E5_HARSA</name>
<dbReference type="InterPro" id="IPR013196">
    <property type="entry name" value="HTH_11"/>
</dbReference>
<dbReference type="InParanoid" id="E2C1E5"/>
<dbReference type="InterPro" id="IPR036390">
    <property type="entry name" value="WH_DNA-bd_sf"/>
</dbReference>
<dbReference type="GO" id="GO:0035861">
    <property type="term" value="C:site of double-strand break"/>
    <property type="evidence" value="ECO:0007669"/>
    <property type="project" value="TreeGrafter"/>
</dbReference>
<dbReference type="InterPro" id="IPR052709">
    <property type="entry name" value="Transposase-MT_Hybrid"/>
</dbReference>
<dbReference type="PANTHER" id="PTHR46060:SF2">
    <property type="entry name" value="HISTONE-LYSINE N-METHYLTRANSFERASE SETMAR"/>
    <property type="match status" value="1"/>
</dbReference>
<dbReference type="InterPro" id="IPR001387">
    <property type="entry name" value="Cro/C1-type_HTH"/>
</dbReference>
<dbReference type="GO" id="GO:0032259">
    <property type="term" value="P:methylation"/>
    <property type="evidence" value="ECO:0007669"/>
    <property type="project" value="UniProtKB-KW"/>
</dbReference>
<dbReference type="GO" id="GO:0044547">
    <property type="term" value="F:DNA topoisomerase binding"/>
    <property type="evidence" value="ECO:0007669"/>
    <property type="project" value="TreeGrafter"/>
</dbReference>
<dbReference type="GO" id="GO:0006303">
    <property type="term" value="P:double-strand break repair via nonhomologous end joining"/>
    <property type="evidence" value="ECO:0007669"/>
    <property type="project" value="TreeGrafter"/>
</dbReference>
<dbReference type="GO" id="GO:0003697">
    <property type="term" value="F:single-stranded DNA binding"/>
    <property type="evidence" value="ECO:0007669"/>
    <property type="project" value="TreeGrafter"/>
</dbReference>
<dbReference type="GO" id="GO:0031297">
    <property type="term" value="P:replication fork processing"/>
    <property type="evidence" value="ECO:0007669"/>
    <property type="project" value="TreeGrafter"/>
</dbReference>
<dbReference type="PROSITE" id="PS50943">
    <property type="entry name" value="HTH_CROC1"/>
    <property type="match status" value="1"/>
</dbReference>
<evidence type="ECO:0000313" key="3">
    <source>
        <dbReference type="Proteomes" id="UP000008237"/>
    </source>
</evidence>
<feature type="domain" description="HTH cro/C1-type" evidence="1">
    <location>
        <begin position="84"/>
        <end position="102"/>
    </location>
</feature>
<dbReference type="GO" id="GO:0044774">
    <property type="term" value="P:mitotic DNA integrity checkpoint signaling"/>
    <property type="evidence" value="ECO:0007669"/>
    <property type="project" value="TreeGrafter"/>
</dbReference>